<keyword evidence="4" id="KW-0479">Metal-binding</keyword>
<evidence type="ECO:0000256" key="7">
    <source>
        <dbReference type="ARBA" id="ARBA00023118"/>
    </source>
</evidence>
<dbReference type="InterPro" id="IPR000123">
    <property type="entry name" value="Reverse_transcriptase_msDNA"/>
</dbReference>
<accession>A0ABV5LPW0</accession>
<evidence type="ECO:0000256" key="1">
    <source>
        <dbReference type="ARBA" id="ARBA00012493"/>
    </source>
</evidence>
<organism evidence="11 12">
    <name type="scientific">Kineococcus gynurae</name>
    <dbReference type="NCBI Taxonomy" id="452979"/>
    <lineage>
        <taxon>Bacteria</taxon>
        <taxon>Bacillati</taxon>
        <taxon>Actinomycetota</taxon>
        <taxon>Actinomycetes</taxon>
        <taxon>Kineosporiales</taxon>
        <taxon>Kineosporiaceae</taxon>
        <taxon>Kineococcus</taxon>
    </lineage>
</organism>
<evidence type="ECO:0000256" key="3">
    <source>
        <dbReference type="ARBA" id="ARBA00022695"/>
    </source>
</evidence>
<comment type="similarity">
    <text evidence="8">Belongs to the bacterial reverse transcriptase family.</text>
</comment>
<keyword evidence="12" id="KW-1185">Reference proteome</keyword>
<evidence type="ECO:0000313" key="12">
    <source>
        <dbReference type="Proteomes" id="UP001589748"/>
    </source>
</evidence>
<dbReference type="EMBL" id="JBHMDM010000002">
    <property type="protein sequence ID" value="MFB9376094.1"/>
    <property type="molecule type" value="Genomic_DNA"/>
</dbReference>
<dbReference type="Pfam" id="PF00078">
    <property type="entry name" value="RVT_1"/>
    <property type="match status" value="1"/>
</dbReference>
<evidence type="ECO:0000259" key="10">
    <source>
        <dbReference type="PROSITE" id="PS50878"/>
    </source>
</evidence>
<name>A0ABV5LPW0_9ACTN</name>
<keyword evidence="3 11" id="KW-0548">Nucleotidyltransferase</keyword>
<keyword evidence="5" id="KW-0460">Magnesium</keyword>
<keyword evidence="6 11" id="KW-0695">RNA-directed DNA polymerase</keyword>
<sequence length="444" mass="48528">MKGHDPTHALAVALADGALAGAWVPAAIATRMRTVLGGRGRTWLPALAADLCAEHPAAPGDAPRALAREIGAHPRFLRACATARARGNPLHVRHVLVSGTRMGRRRWPVPELDGVLDLAEFLEIDPEELDWFADVRGLQRRAPGTALHHYRSRWWAKPGAPRLLEVPKPRLKALQRKLLREVLDVVPPHPAAHGFVRGRSAVTGAREHVGSEVVLRFDLAAFFASISAARVYGRFRVLGYPEEVAHLLAGLCTHRTPLVVLRQMPDGGRAEDRFRLRRDLGFPHLPQGAPTSPALANLCAHGLDRRLSGLASTWGATYTRYADDLVLSGSGDLRAPQLRATLQQIVTEEGFGLNPAKTLVRGAGARQVVTGLVVNAGPRVRRSEVDRLRAILHNAVRSGPQSQNRDGHPDFRAHLLGRIAWVGAADPARGERLRETFQRIEWPG</sequence>
<comment type="caution">
    <text evidence="11">The sequence shown here is derived from an EMBL/GenBank/DDBJ whole genome shotgun (WGS) entry which is preliminary data.</text>
</comment>
<keyword evidence="7" id="KW-0051">Antiviral defense</keyword>
<dbReference type="PRINTS" id="PR00866">
    <property type="entry name" value="RNADNAPOLMS"/>
</dbReference>
<evidence type="ECO:0000256" key="8">
    <source>
        <dbReference type="ARBA" id="ARBA00034120"/>
    </source>
</evidence>
<dbReference type="RefSeq" id="WP_380134541.1">
    <property type="nucleotide sequence ID" value="NZ_JBHLUI010000002.1"/>
</dbReference>
<evidence type="ECO:0000256" key="6">
    <source>
        <dbReference type="ARBA" id="ARBA00022918"/>
    </source>
</evidence>
<dbReference type="GO" id="GO:0003964">
    <property type="term" value="F:RNA-directed DNA polymerase activity"/>
    <property type="evidence" value="ECO:0007669"/>
    <property type="project" value="UniProtKB-KW"/>
</dbReference>
<feature type="domain" description="Reverse transcriptase" evidence="10">
    <location>
        <begin position="147"/>
        <end position="374"/>
    </location>
</feature>
<gene>
    <name evidence="11" type="ORF">ACFFVI_03845</name>
</gene>
<evidence type="ECO:0000256" key="9">
    <source>
        <dbReference type="ARBA" id="ARBA00048173"/>
    </source>
</evidence>
<keyword evidence="2 11" id="KW-0808">Transferase</keyword>
<evidence type="ECO:0000313" key="11">
    <source>
        <dbReference type="EMBL" id="MFB9376094.1"/>
    </source>
</evidence>
<evidence type="ECO:0000256" key="4">
    <source>
        <dbReference type="ARBA" id="ARBA00022723"/>
    </source>
</evidence>
<evidence type="ECO:0000256" key="2">
    <source>
        <dbReference type="ARBA" id="ARBA00022679"/>
    </source>
</evidence>
<dbReference type="PANTHER" id="PTHR34047:SF7">
    <property type="entry name" value="RNA-DIRECTED DNA POLYMERASE"/>
    <property type="match status" value="1"/>
</dbReference>
<dbReference type="CDD" id="cd03487">
    <property type="entry name" value="RT_Bac_retron_II"/>
    <property type="match status" value="1"/>
</dbReference>
<dbReference type="PROSITE" id="PS50878">
    <property type="entry name" value="RT_POL"/>
    <property type="match status" value="1"/>
</dbReference>
<dbReference type="Proteomes" id="UP001589748">
    <property type="component" value="Unassembled WGS sequence"/>
</dbReference>
<evidence type="ECO:0000256" key="5">
    <source>
        <dbReference type="ARBA" id="ARBA00022842"/>
    </source>
</evidence>
<dbReference type="EC" id="2.7.7.49" evidence="1"/>
<comment type="catalytic activity">
    <reaction evidence="9">
        <text>DNA(n) + a 2'-deoxyribonucleoside 5'-triphosphate = DNA(n+1) + diphosphate</text>
        <dbReference type="Rhea" id="RHEA:22508"/>
        <dbReference type="Rhea" id="RHEA-COMP:17339"/>
        <dbReference type="Rhea" id="RHEA-COMP:17340"/>
        <dbReference type="ChEBI" id="CHEBI:33019"/>
        <dbReference type="ChEBI" id="CHEBI:61560"/>
        <dbReference type="ChEBI" id="CHEBI:173112"/>
        <dbReference type="EC" id="2.7.7.49"/>
    </reaction>
</comment>
<protein>
    <recommendedName>
        <fullName evidence="1">RNA-directed DNA polymerase</fullName>
        <ecNumber evidence="1">2.7.7.49</ecNumber>
    </recommendedName>
</protein>
<dbReference type="SUPFAM" id="SSF56672">
    <property type="entry name" value="DNA/RNA polymerases"/>
    <property type="match status" value="1"/>
</dbReference>
<proteinExistence type="inferred from homology"/>
<dbReference type="InterPro" id="IPR000477">
    <property type="entry name" value="RT_dom"/>
</dbReference>
<reference evidence="11 12" key="1">
    <citation type="submission" date="2024-09" db="EMBL/GenBank/DDBJ databases">
        <authorList>
            <person name="Sun Q."/>
            <person name="Mori K."/>
        </authorList>
    </citation>
    <scope>NUCLEOTIDE SEQUENCE [LARGE SCALE GENOMIC DNA]</scope>
    <source>
        <strain evidence="11 12">TISTR 1856</strain>
    </source>
</reference>
<dbReference type="InterPro" id="IPR043502">
    <property type="entry name" value="DNA/RNA_pol_sf"/>
</dbReference>
<dbReference type="PANTHER" id="PTHR34047">
    <property type="entry name" value="NUCLEAR INTRON MATURASE 1, MITOCHONDRIAL-RELATED"/>
    <property type="match status" value="1"/>
</dbReference>
<dbReference type="InterPro" id="IPR051083">
    <property type="entry name" value="GrpII_Intron_Splice-Mob/Def"/>
</dbReference>